<dbReference type="EMBL" id="WKPI01000001">
    <property type="protein sequence ID" value="MSC31692.1"/>
    <property type="molecule type" value="Genomic_DNA"/>
</dbReference>
<evidence type="ECO:0000313" key="4">
    <source>
        <dbReference type="Proteomes" id="UP000480929"/>
    </source>
</evidence>
<dbReference type="InterPro" id="IPR035948">
    <property type="entry name" value="YwqG-like_sf"/>
</dbReference>
<dbReference type="SUPFAM" id="SSF103032">
    <property type="entry name" value="Hypothetical protein YwqG"/>
    <property type="match status" value="1"/>
</dbReference>
<sequence>MEKQAWIDYLKSLEKNAITATASRQLKPPTQIHTKVGGIPDRPPDFEWPYFENLRKWPTSSRHPLSFIAQIRLDELIPYDIEHLLPSSGILYFFFDLEAYEDVESWVKNVFYYDGDLALLKPHPLPEGISDEGRFPEFTLNYQTLRDHPSCQVYCKYYDRKQKYEEWDEIYEIDAEEAGYAARSICDDRVFKLLGYGDIIQNEMLSSAVYQYKSLSPES</sequence>
<evidence type="ECO:0000313" key="2">
    <source>
        <dbReference type="EMBL" id="MSC31692.1"/>
    </source>
</evidence>
<dbReference type="AlphaFoldDB" id="A0A6N7S3I9"/>
<dbReference type="InterPro" id="IPR015315">
    <property type="entry name" value="DUF1963"/>
</dbReference>
<keyword evidence="4" id="KW-1185">Reference proteome</keyword>
<reference evidence="3 4" key="1">
    <citation type="journal article" date="2019" name="Nat. Med.">
        <title>A library of human gut bacterial isolates paired with longitudinal multiomics data enables mechanistic microbiome research.</title>
        <authorList>
            <person name="Poyet M."/>
            <person name="Groussin M."/>
            <person name="Gibbons S.M."/>
            <person name="Avila-Pacheco J."/>
            <person name="Jiang X."/>
            <person name="Kearney S.M."/>
            <person name="Perrotta A.R."/>
            <person name="Berdy B."/>
            <person name="Zhao S."/>
            <person name="Lieberman T.D."/>
            <person name="Swanson P.K."/>
            <person name="Smith M."/>
            <person name="Roesemann S."/>
            <person name="Alexander J.E."/>
            <person name="Rich S.A."/>
            <person name="Livny J."/>
            <person name="Vlamakis H."/>
            <person name="Clish C."/>
            <person name="Bullock K."/>
            <person name="Deik A."/>
            <person name="Scott J."/>
            <person name="Pierce K.A."/>
            <person name="Xavier R.J."/>
            <person name="Alm E.J."/>
        </authorList>
    </citation>
    <scope>NUCLEOTIDE SEQUENCE [LARGE SCALE GENOMIC DNA]</scope>
    <source>
        <strain evidence="1 3">BIOML-A4</strain>
        <strain evidence="2 4">BIOML-A5</strain>
    </source>
</reference>
<dbReference type="Gene3D" id="2.30.320.10">
    <property type="entry name" value="YwqG-like"/>
    <property type="match status" value="1"/>
</dbReference>
<evidence type="ECO:0000313" key="3">
    <source>
        <dbReference type="Proteomes" id="UP000433575"/>
    </source>
</evidence>
<gene>
    <name evidence="2" type="ORF">GKD88_00950</name>
    <name evidence="1" type="ORF">GKE08_00940</name>
</gene>
<dbReference type="Proteomes" id="UP000433575">
    <property type="component" value="Unassembled WGS sequence"/>
</dbReference>
<evidence type="ECO:0000313" key="1">
    <source>
        <dbReference type="EMBL" id="MSA87896.1"/>
    </source>
</evidence>
<name>A0A6N7S3I9_9FIRM</name>
<dbReference type="OrthoDB" id="8856529at2"/>
<comment type="caution">
    <text evidence="1">The sequence shown here is derived from an EMBL/GenBank/DDBJ whole genome shotgun (WGS) entry which is preliminary data.</text>
</comment>
<dbReference type="PANTHER" id="PTHR36436">
    <property type="entry name" value="SLL5081 PROTEIN"/>
    <property type="match status" value="1"/>
</dbReference>
<accession>A0A6N7S3I9</accession>
<proteinExistence type="predicted"/>
<dbReference type="Proteomes" id="UP000480929">
    <property type="component" value="Unassembled WGS sequence"/>
</dbReference>
<protein>
    <submittedName>
        <fullName evidence="1">DUF1963 domain-containing protein</fullName>
    </submittedName>
</protein>
<dbReference type="PANTHER" id="PTHR36436:SF6">
    <property type="entry name" value="SLL5081 PROTEIN"/>
    <property type="match status" value="1"/>
</dbReference>
<dbReference type="Pfam" id="PF09234">
    <property type="entry name" value="DUF1963"/>
    <property type="match status" value="1"/>
</dbReference>
<dbReference type="EMBL" id="WKPJ01000001">
    <property type="protein sequence ID" value="MSA87896.1"/>
    <property type="molecule type" value="Genomic_DNA"/>
</dbReference>
<organism evidence="1 3">
    <name type="scientific">Holdemania massiliensis</name>
    <dbReference type="NCBI Taxonomy" id="1468449"/>
    <lineage>
        <taxon>Bacteria</taxon>
        <taxon>Bacillati</taxon>
        <taxon>Bacillota</taxon>
        <taxon>Erysipelotrichia</taxon>
        <taxon>Erysipelotrichales</taxon>
        <taxon>Erysipelotrichaceae</taxon>
        <taxon>Holdemania</taxon>
    </lineage>
</organism>